<dbReference type="SUPFAM" id="SSF50494">
    <property type="entry name" value="Trypsin-like serine proteases"/>
    <property type="match status" value="1"/>
</dbReference>
<dbReference type="NCBIfam" id="TIGR02860">
    <property type="entry name" value="spore_IV_B"/>
    <property type="match status" value="1"/>
</dbReference>
<dbReference type="OrthoDB" id="9765242at2"/>
<feature type="domain" description="Peptidase S55" evidence="2">
    <location>
        <begin position="184"/>
        <end position="423"/>
    </location>
</feature>
<feature type="domain" description="PDZ" evidence="1">
    <location>
        <begin position="98"/>
        <end position="183"/>
    </location>
</feature>
<gene>
    <name evidence="3" type="ORF">EV210_10650</name>
</gene>
<keyword evidence="4" id="KW-1185">Reference proteome</keyword>
<protein>
    <submittedName>
        <fullName evidence="3">Stage IV sporulation protein B</fullName>
    </submittedName>
</protein>
<accession>A0A4R1Q154</accession>
<name>A0A4R1Q154_9FIRM</name>
<dbReference type="InterPro" id="IPR001478">
    <property type="entry name" value="PDZ"/>
</dbReference>
<dbReference type="EMBL" id="SLUI01000006">
    <property type="protein sequence ID" value="TCL37185.1"/>
    <property type="molecule type" value="Genomic_DNA"/>
</dbReference>
<sequence length="435" mass="46521">MGIAIAILLIAFCFTSPFRQAYTLPAHTLLFADESQISVATIPYLITANVTSLGRAPAKLASTVPVFSPQQVSGHGSIDFKLFGVVPLRTVQFDILPPVKVIPGGQSIGTSLHARGVIVVGFSPISATSRSSANPAKDAGIQTGDVILSVNNTYMCTENQLAETIDIAGKKGQPLNVSLQRGTQILSLSLSPLLCPETGRYRIGLFVRDSASGIGTLSFYDPTSRVYGALGHRITDSDTLQPIDSEEGNVVLASIQAIQPGKLGRPGEKIGIFANGDTILGDVQKNTQFGIYGQLSFLPQNDLYTKAIPVASRMQIQLGPAEILTVIEGTTVERFTIEIEKINPQDYPASKGLVIKVTDPRLLAKTGGIVQGMSGSPIIQNDRLIGAVTHVFISDPNRGYGCFADWMLMESGLIPKTEKLVSSLPFFRPLPQNEN</sequence>
<dbReference type="RefSeq" id="WP_132079340.1">
    <property type="nucleotide sequence ID" value="NZ_SLUI01000006.1"/>
</dbReference>
<dbReference type="InterPro" id="IPR009003">
    <property type="entry name" value="Peptidase_S1_PA"/>
</dbReference>
<evidence type="ECO:0000259" key="2">
    <source>
        <dbReference type="PROSITE" id="PS51494"/>
    </source>
</evidence>
<proteinExistence type="predicted"/>
<comment type="caution">
    <text evidence="3">The sequence shown here is derived from an EMBL/GenBank/DDBJ whole genome shotgun (WGS) entry which is preliminary data.</text>
</comment>
<evidence type="ECO:0000313" key="4">
    <source>
        <dbReference type="Proteomes" id="UP000295063"/>
    </source>
</evidence>
<reference evidence="3 4" key="1">
    <citation type="submission" date="2019-03" db="EMBL/GenBank/DDBJ databases">
        <title>Genomic Encyclopedia of Type Strains, Phase IV (KMG-IV): sequencing the most valuable type-strain genomes for metagenomic binning, comparative biology and taxonomic classification.</title>
        <authorList>
            <person name="Goeker M."/>
        </authorList>
    </citation>
    <scope>NUCLEOTIDE SEQUENCE [LARGE SCALE GENOMIC DNA]</scope>
    <source>
        <strain evidence="3 4">DSM 15969</strain>
    </source>
</reference>
<dbReference type="Proteomes" id="UP000295063">
    <property type="component" value="Unassembled WGS sequence"/>
</dbReference>
<dbReference type="InterPro" id="IPR008763">
    <property type="entry name" value="Peptidase_S55"/>
</dbReference>
<dbReference type="InterPro" id="IPR036034">
    <property type="entry name" value="PDZ_sf"/>
</dbReference>
<dbReference type="SUPFAM" id="SSF50156">
    <property type="entry name" value="PDZ domain-like"/>
    <property type="match status" value="1"/>
</dbReference>
<dbReference type="Pfam" id="PF05580">
    <property type="entry name" value="Peptidase_S55"/>
    <property type="match status" value="1"/>
</dbReference>
<dbReference type="Gene3D" id="2.30.42.10">
    <property type="match status" value="1"/>
</dbReference>
<dbReference type="PROSITE" id="PS51494">
    <property type="entry name" value="SPOIVB"/>
    <property type="match status" value="1"/>
</dbReference>
<dbReference type="InterPro" id="IPR014219">
    <property type="entry name" value="SpoIVB"/>
</dbReference>
<evidence type="ECO:0000313" key="3">
    <source>
        <dbReference type="EMBL" id="TCL37185.1"/>
    </source>
</evidence>
<organism evidence="3 4">
    <name type="scientific">Anaerospora hongkongensis</name>
    <dbReference type="NCBI Taxonomy" id="244830"/>
    <lineage>
        <taxon>Bacteria</taxon>
        <taxon>Bacillati</taxon>
        <taxon>Bacillota</taxon>
        <taxon>Negativicutes</taxon>
        <taxon>Selenomonadales</taxon>
        <taxon>Sporomusaceae</taxon>
        <taxon>Anaerospora</taxon>
    </lineage>
</organism>
<dbReference type="AlphaFoldDB" id="A0A4R1Q154"/>
<dbReference type="Pfam" id="PF13180">
    <property type="entry name" value="PDZ_2"/>
    <property type="match status" value="1"/>
</dbReference>
<dbReference type="PROSITE" id="PS50106">
    <property type="entry name" value="PDZ"/>
    <property type="match status" value="1"/>
</dbReference>
<evidence type="ECO:0000259" key="1">
    <source>
        <dbReference type="PROSITE" id="PS50106"/>
    </source>
</evidence>